<dbReference type="GO" id="GO:0005886">
    <property type="term" value="C:plasma membrane"/>
    <property type="evidence" value="ECO:0007669"/>
    <property type="project" value="UniProtKB-SubCell"/>
</dbReference>
<dbReference type="CDD" id="cd00082">
    <property type="entry name" value="HisKA"/>
    <property type="match status" value="1"/>
</dbReference>
<dbReference type="SUPFAM" id="SSF47384">
    <property type="entry name" value="Homodimeric domain of signal transducing histidine kinase"/>
    <property type="match status" value="1"/>
</dbReference>
<evidence type="ECO:0000256" key="2">
    <source>
        <dbReference type="ARBA" id="ARBA00004236"/>
    </source>
</evidence>
<dbReference type="PANTHER" id="PTHR45453">
    <property type="entry name" value="PHOSPHATE REGULON SENSOR PROTEIN PHOR"/>
    <property type="match status" value="1"/>
</dbReference>
<dbReference type="SMART" id="SM00387">
    <property type="entry name" value="HATPase_c"/>
    <property type="match status" value="1"/>
</dbReference>
<dbReference type="EC" id="2.7.13.3" evidence="3"/>
<keyword evidence="7" id="KW-0902">Two-component regulatory system</keyword>
<evidence type="ECO:0000256" key="8">
    <source>
        <dbReference type="ARBA" id="ARBA00039401"/>
    </source>
</evidence>
<keyword evidence="6 12" id="KW-0418">Kinase</keyword>
<accession>A0A087DK77</accession>
<evidence type="ECO:0000256" key="7">
    <source>
        <dbReference type="ARBA" id="ARBA00023012"/>
    </source>
</evidence>
<feature type="domain" description="Histidine kinase" evidence="11">
    <location>
        <begin position="228"/>
        <end position="446"/>
    </location>
</feature>
<dbReference type="Pfam" id="PF02518">
    <property type="entry name" value="HATPase_c"/>
    <property type="match status" value="1"/>
</dbReference>
<keyword evidence="5 12" id="KW-0808">Transferase</keyword>
<keyword evidence="10" id="KW-1133">Transmembrane helix</keyword>
<dbReference type="GO" id="GO:0000155">
    <property type="term" value="F:phosphorelay sensor kinase activity"/>
    <property type="evidence" value="ECO:0007669"/>
    <property type="project" value="InterPro"/>
</dbReference>
<evidence type="ECO:0000256" key="1">
    <source>
        <dbReference type="ARBA" id="ARBA00000085"/>
    </source>
</evidence>
<dbReference type="GeneID" id="85165137"/>
<dbReference type="CDD" id="cd00075">
    <property type="entry name" value="HATPase"/>
    <property type="match status" value="1"/>
</dbReference>
<protein>
    <recommendedName>
        <fullName evidence="8">Sensor-like histidine kinase SenX3</fullName>
        <ecNumber evidence="3">2.7.13.3</ecNumber>
    </recommendedName>
</protein>
<dbReference type="eggNOG" id="COG5002">
    <property type="taxonomic scope" value="Bacteria"/>
</dbReference>
<feature type="region of interest" description="Disordered" evidence="9">
    <location>
        <begin position="48"/>
        <end position="70"/>
    </location>
</feature>
<dbReference type="AlphaFoldDB" id="A0A087DK77"/>
<dbReference type="STRING" id="158787.BSCA_1224"/>
<dbReference type="InterPro" id="IPR003661">
    <property type="entry name" value="HisK_dim/P_dom"/>
</dbReference>
<gene>
    <name evidence="12" type="ORF">BSCA_1224</name>
</gene>
<dbReference type="FunFam" id="3.30.565.10:FF:000006">
    <property type="entry name" value="Sensor histidine kinase WalK"/>
    <property type="match status" value="1"/>
</dbReference>
<name>A0A087DK77_9BIFI</name>
<dbReference type="InterPro" id="IPR036890">
    <property type="entry name" value="HATPase_C_sf"/>
</dbReference>
<dbReference type="PANTHER" id="PTHR45453:SF1">
    <property type="entry name" value="PHOSPHATE REGULON SENSOR PROTEIN PHOR"/>
    <property type="match status" value="1"/>
</dbReference>
<evidence type="ECO:0000256" key="10">
    <source>
        <dbReference type="SAM" id="Phobius"/>
    </source>
</evidence>
<dbReference type="SUPFAM" id="SSF55874">
    <property type="entry name" value="ATPase domain of HSP90 chaperone/DNA topoisomerase II/histidine kinase"/>
    <property type="match status" value="1"/>
</dbReference>
<dbReference type="InterPro" id="IPR004358">
    <property type="entry name" value="Sig_transdc_His_kin-like_C"/>
</dbReference>
<dbReference type="Proteomes" id="UP000029033">
    <property type="component" value="Unassembled WGS sequence"/>
</dbReference>
<evidence type="ECO:0000313" key="13">
    <source>
        <dbReference type="Proteomes" id="UP000029033"/>
    </source>
</evidence>
<dbReference type="InterPro" id="IPR003594">
    <property type="entry name" value="HATPase_dom"/>
</dbReference>
<dbReference type="InterPro" id="IPR036097">
    <property type="entry name" value="HisK_dim/P_sf"/>
</dbReference>
<reference evidence="12 13" key="1">
    <citation type="submission" date="2014-03" db="EMBL/GenBank/DDBJ databases">
        <title>Genomics of Bifidobacteria.</title>
        <authorList>
            <person name="Ventura M."/>
            <person name="Milani C."/>
            <person name="Lugli G.A."/>
        </authorList>
    </citation>
    <scope>NUCLEOTIDE SEQUENCE [LARGE SCALE GENOMIC DNA]</scope>
    <source>
        <strain evidence="12 13">LMG 21589</strain>
    </source>
</reference>
<dbReference type="RefSeq" id="WP_081892819.1">
    <property type="nucleotide sequence ID" value="NZ_CAUPKV010000028.1"/>
</dbReference>
<organism evidence="12 13">
    <name type="scientific">Bifidobacterium scardovii</name>
    <dbReference type="NCBI Taxonomy" id="158787"/>
    <lineage>
        <taxon>Bacteria</taxon>
        <taxon>Bacillati</taxon>
        <taxon>Actinomycetota</taxon>
        <taxon>Actinomycetes</taxon>
        <taxon>Bifidobacteriales</taxon>
        <taxon>Bifidobacteriaceae</taxon>
        <taxon>Bifidobacterium</taxon>
    </lineage>
</organism>
<dbReference type="Gene3D" id="3.30.565.10">
    <property type="entry name" value="Histidine kinase-like ATPase, C-terminal domain"/>
    <property type="match status" value="1"/>
</dbReference>
<feature type="transmembrane region" description="Helical" evidence="10">
    <location>
        <begin position="7"/>
        <end position="30"/>
    </location>
</feature>
<evidence type="ECO:0000256" key="4">
    <source>
        <dbReference type="ARBA" id="ARBA00022553"/>
    </source>
</evidence>
<dbReference type="InterPro" id="IPR050351">
    <property type="entry name" value="BphY/WalK/GraS-like"/>
</dbReference>
<dbReference type="PRINTS" id="PR00344">
    <property type="entry name" value="BCTRLSENSOR"/>
</dbReference>
<comment type="catalytic activity">
    <reaction evidence="1">
        <text>ATP + protein L-histidine = ADP + protein N-phospho-L-histidine.</text>
        <dbReference type="EC" id="2.7.13.3"/>
    </reaction>
</comment>
<keyword evidence="4" id="KW-0597">Phosphoprotein</keyword>
<dbReference type="PROSITE" id="PS50109">
    <property type="entry name" value="HIS_KIN"/>
    <property type="match status" value="1"/>
</dbReference>
<dbReference type="EMBL" id="JGZO01000001">
    <property type="protein sequence ID" value="KFI95927.1"/>
    <property type="molecule type" value="Genomic_DNA"/>
</dbReference>
<dbReference type="GO" id="GO:0016036">
    <property type="term" value="P:cellular response to phosphate starvation"/>
    <property type="evidence" value="ECO:0007669"/>
    <property type="project" value="TreeGrafter"/>
</dbReference>
<keyword evidence="13" id="KW-1185">Reference proteome</keyword>
<sequence>MSQELSTVIVFVPFVIIAAAVIILALFWVYDRIRPLIDNFAVAKSAASGEDSDASDEHDDGREKSPRSPLRSAADWFRHLADRRRNDPDDGEEDLDDSTATLLSMLPTASMVVNREDEVIRANPAAYTLGVVDDERIVSAEVREAIRQVRESGGRRRFDLTTSTPERFVAAADRGPSGADPVEVYGVARPNWLKITVGRIDDRFVVVLIDDVSNAIRFSQVRDSFITNVSEQLLKPTQALSQLADSLQDDALDAEQISWNAHNVSAACGRLNRMVADLLLLIQAQEPVMPSSANRLNMMEQVRAACAKLEPQSERLGVQLSVTGDDALTVNGDGEQIRAAVSKLVSNAIVYSNRGGAVSVTASRSDDGTQAVVRVIDQGVGIDKDEQTRIFERFYRGTNQTPQSRDGIGLGLAIVKHVALAHHGGVAVWSSKGSGSTFSLSLPLAQ</sequence>
<proteinExistence type="predicted"/>
<keyword evidence="10" id="KW-0812">Transmembrane</keyword>
<evidence type="ECO:0000256" key="3">
    <source>
        <dbReference type="ARBA" id="ARBA00012438"/>
    </source>
</evidence>
<evidence type="ECO:0000259" key="11">
    <source>
        <dbReference type="PROSITE" id="PS50109"/>
    </source>
</evidence>
<dbReference type="InterPro" id="IPR005467">
    <property type="entry name" value="His_kinase_dom"/>
</dbReference>
<comment type="caution">
    <text evidence="12">The sequence shown here is derived from an EMBL/GenBank/DDBJ whole genome shotgun (WGS) entry which is preliminary data.</text>
</comment>
<evidence type="ECO:0000256" key="5">
    <source>
        <dbReference type="ARBA" id="ARBA00022679"/>
    </source>
</evidence>
<dbReference type="Gene3D" id="1.10.287.130">
    <property type="match status" value="1"/>
</dbReference>
<keyword evidence="10" id="KW-0472">Membrane</keyword>
<dbReference type="GO" id="GO:0004721">
    <property type="term" value="F:phosphoprotein phosphatase activity"/>
    <property type="evidence" value="ECO:0007669"/>
    <property type="project" value="TreeGrafter"/>
</dbReference>
<evidence type="ECO:0000256" key="6">
    <source>
        <dbReference type="ARBA" id="ARBA00022777"/>
    </source>
</evidence>
<comment type="subcellular location">
    <subcellularLocation>
        <location evidence="2">Cell membrane</location>
    </subcellularLocation>
</comment>
<evidence type="ECO:0000313" key="12">
    <source>
        <dbReference type="EMBL" id="KFI95927.1"/>
    </source>
</evidence>
<dbReference type="OrthoDB" id="9813151at2"/>
<evidence type="ECO:0000256" key="9">
    <source>
        <dbReference type="SAM" id="MobiDB-lite"/>
    </source>
</evidence>